<accession>A0A2N0Z1H3</accession>
<reference evidence="1 2" key="1">
    <citation type="journal article" date="2003" name="Int. J. Syst. Evol. Microbiol.">
        <title>Bacillus nealsonii sp. nov., isolated from a spacecraft-assembly facility, whose spores are gamma-radiation resistant.</title>
        <authorList>
            <person name="Venkateswaran K."/>
            <person name="Kempf M."/>
            <person name="Chen F."/>
            <person name="Satomi M."/>
            <person name="Nicholson W."/>
            <person name="Kern R."/>
        </authorList>
    </citation>
    <scope>NUCLEOTIDE SEQUENCE [LARGE SCALE GENOMIC DNA]</scope>
    <source>
        <strain evidence="1 2">FO-92</strain>
    </source>
</reference>
<protein>
    <submittedName>
        <fullName evidence="1">Uncharacterized protein</fullName>
    </submittedName>
</protein>
<evidence type="ECO:0000313" key="2">
    <source>
        <dbReference type="Proteomes" id="UP000233375"/>
    </source>
</evidence>
<dbReference type="RefSeq" id="WP_101177462.1">
    <property type="nucleotide sequence ID" value="NZ_PISE01000025.1"/>
</dbReference>
<dbReference type="OrthoDB" id="9760067at2"/>
<comment type="caution">
    <text evidence="1">The sequence shown here is derived from an EMBL/GenBank/DDBJ whole genome shotgun (WGS) entry which is preliminary data.</text>
</comment>
<keyword evidence="2" id="KW-1185">Reference proteome</keyword>
<organism evidence="1 2">
    <name type="scientific">Niallia nealsonii</name>
    <dbReference type="NCBI Taxonomy" id="115979"/>
    <lineage>
        <taxon>Bacteria</taxon>
        <taxon>Bacillati</taxon>
        <taxon>Bacillota</taxon>
        <taxon>Bacilli</taxon>
        <taxon>Bacillales</taxon>
        <taxon>Bacillaceae</taxon>
        <taxon>Niallia</taxon>
    </lineage>
</organism>
<sequence>MIAYTVVRNVQKKKRNDSLHDNLEVEVIHHHSENISCDCCKNQMVEIGGAIICEEARQCFSSFL</sequence>
<dbReference type="Proteomes" id="UP000233375">
    <property type="component" value="Unassembled WGS sequence"/>
</dbReference>
<evidence type="ECO:0000313" key="1">
    <source>
        <dbReference type="EMBL" id="PKG23356.1"/>
    </source>
</evidence>
<gene>
    <name evidence="1" type="ORF">CWS01_12115</name>
</gene>
<name>A0A2N0Z1H3_9BACI</name>
<dbReference type="EMBL" id="PISE01000025">
    <property type="protein sequence ID" value="PKG23356.1"/>
    <property type="molecule type" value="Genomic_DNA"/>
</dbReference>
<dbReference type="AlphaFoldDB" id="A0A2N0Z1H3"/>
<proteinExistence type="predicted"/>